<name>A0A5L8Z8S9_CAMUP</name>
<evidence type="ECO:0000313" key="1">
    <source>
        <dbReference type="EMBL" id="EAL8903568.1"/>
    </source>
</evidence>
<gene>
    <name evidence="1" type="ORF">D0B03_04470</name>
</gene>
<dbReference type="EMBL" id="AACSBQ010000014">
    <property type="protein sequence ID" value="EAL8903568.1"/>
    <property type="molecule type" value="Genomic_DNA"/>
</dbReference>
<organism evidence="1">
    <name type="scientific">Campylobacter upsaliensis</name>
    <dbReference type="NCBI Taxonomy" id="28080"/>
    <lineage>
        <taxon>Bacteria</taxon>
        <taxon>Pseudomonadati</taxon>
        <taxon>Campylobacterota</taxon>
        <taxon>Epsilonproteobacteria</taxon>
        <taxon>Campylobacterales</taxon>
        <taxon>Campylobacteraceae</taxon>
        <taxon>Campylobacter</taxon>
    </lineage>
</organism>
<reference evidence="1" key="1">
    <citation type="submission" date="2018-08" db="EMBL/GenBank/DDBJ databases">
        <authorList>
            <consortium name="PulseNet: The National Subtyping Network for Foodborne Disease Surveillance"/>
            <person name="Tarr C.L."/>
            <person name="Trees E."/>
            <person name="Katz L.S."/>
            <person name="Carleton-Romer H.A."/>
            <person name="Stroika S."/>
            <person name="Kucerova Z."/>
            <person name="Roache K.F."/>
            <person name="Sabol A.L."/>
            <person name="Besser J."/>
            <person name="Gerner-Smidt P."/>
        </authorList>
    </citation>
    <scope>NUCLEOTIDE SEQUENCE</scope>
    <source>
        <strain evidence="1">PNUSAC005770</strain>
    </source>
</reference>
<proteinExistence type="predicted"/>
<sequence length="370" mass="43744">MDFTQEKDLQNEIANNQSLQRDICGLLDMDFYQTRFHKETKFINGITADFTLFERDKIKALMECKGGAINVTDYVRGIGQIFQYEYFAEKGLSVRDYEFYPLCEFSSVYIFPDSVLRNNEFNIGLFKYPQTKKILEVNSHSLAVRLIDENELLRLEESRLNNLTIISQYYIRDNRLFELYFLLQVLMLLKIKKKKVHRFTLHGENGFLRKTNTINNANWRNAFISLSSLGFIDRDNYPTQIGLTYANKPFYEFAYMLFTSYLRPFYEAIFAVLPHNLNESNQVLCTKLREHFNCKNDVLFLTQSNGRYISSWLNIARDDFGIIDFTPRSNERKILFNPCVSSEIAFKEHIAKHSKWNDFEAKFMELCDEI</sequence>
<dbReference type="RefSeq" id="WP_257433192.1">
    <property type="nucleotide sequence ID" value="NZ_JANKIV010000006.1"/>
</dbReference>
<accession>A0A5L8Z8S9</accession>
<protein>
    <submittedName>
        <fullName evidence="1">Uncharacterized protein</fullName>
    </submittedName>
</protein>
<dbReference type="AlphaFoldDB" id="A0A5L8Z8S9"/>
<comment type="caution">
    <text evidence="1">The sequence shown here is derived from an EMBL/GenBank/DDBJ whole genome shotgun (WGS) entry which is preliminary data.</text>
</comment>